<sequence>MNKQLFLLHFAGGNKYSYNFLQKTITSDIEFIPIELPGRGERFRESLITEKKEAIDDLFLQIKRKRNGSPFIILGHSMGALLGLSVTRMLEEDHDFPEFLMVLGNPGPLKNHKIPTRYNLDDDTFKKRISEMGGIPIEILENQDAFSFFAKIMRADFECIEKGQGFENDVVIKTPIYAMMGSEESLNTKIENWRGFTESQFHHSILPGNHFFLHDNGPEIGKLINHCFKLKESNYVKNKI</sequence>
<dbReference type="Proteomes" id="UP000628669">
    <property type="component" value="Unassembled WGS sequence"/>
</dbReference>
<dbReference type="InterPro" id="IPR001031">
    <property type="entry name" value="Thioesterase"/>
</dbReference>
<dbReference type="InterPro" id="IPR029058">
    <property type="entry name" value="AB_hydrolase_fold"/>
</dbReference>
<dbReference type="RefSeq" id="WP_200245637.1">
    <property type="nucleotide sequence ID" value="NZ_JAENHK010000010.1"/>
</dbReference>
<comment type="caution">
    <text evidence="3">The sequence shown here is derived from an EMBL/GenBank/DDBJ whole genome shotgun (WGS) entry which is preliminary data.</text>
</comment>
<evidence type="ECO:0000313" key="3">
    <source>
        <dbReference type="EMBL" id="MBK1896209.1"/>
    </source>
</evidence>
<dbReference type="PANTHER" id="PTHR11487">
    <property type="entry name" value="THIOESTERASE"/>
    <property type="match status" value="1"/>
</dbReference>
<reference evidence="4" key="1">
    <citation type="submission" date="2021-01" db="EMBL/GenBank/DDBJ databases">
        <title>Genome public.</title>
        <authorList>
            <person name="Liu C."/>
            <person name="Sun Q."/>
        </authorList>
    </citation>
    <scope>NUCLEOTIDE SEQUENCE [LARGE SCALE GENOMIC DNA]</scope>
    <source>
        <strain evidence="4">YIM B02567</strain>
    </source>
</reference>
<organism evidence="3 4">
    <name type="scientific">Chryseobacterium paridis</name>
    <dbReference type="NCBI Taxonomy" id="2800328"/>
    <lineage>
        <taxon>Bacteria</taxon>
        <taxon>Pseudomonadati</taxon>
        <taxon>Bacteroidota</taxon>
        <taxon>Flavobacteriia</taxon>
        <taxon>Flavobacteriales</taxon>
        <taxon>Weeksellaceae</taxon>
        <taxon>Chryseobacterium group</taxon>
        <taxon>Chryseobacterium</taxon>
    </lineage>
</organism>
<keyword evidence="4" id="KW-1185">Reference proteome</keyword>
<dbReference type="SUPFAM" id="SSF53474">
    <property type="entry name" value="alpha/beta-Hydrolases"/>
    <property type="match status" value="1"/>
</dbReference>
<accession>A0ABS1FVG6</accession>
<feature type="domain" description="Thioesterase" evidence="2">
    <location>
        <begin position="4"/>
        <end position="225"/>
    </location>
</feature>
<protein>
    <submittedName>
        <fullName evidence="3">Thioesterase</fullName>
    </submittedName>
</protein>
<dbReference type="Gene3D" id="3.40.50.1820">
    <property type="entry name" value="alpha/beta hydrolase"/>
    <property type="match status" value="1"/>
</dbReference>
<dbReference type="Pfam" id="PF00975">
    <property type="entry name" value="Thioesterase"/>
    <property type="match status" value="1"/>
</dbReference>
<dbReference type="PANTHER" id="PTHR11487:SF0">
    <property type="entry name" value="S-ACYL FATTY ACID SYNTHASE THIOESTERASE, MEDIUM CHAIN"/>
    <property type="match status" value="1"/>
</dbReference>
<dbReference type="InterPro" id="IPR012223">
    <property type="entry name" value="TEII"/>
</dbReference>
<name>A0ABS1FVG6_9FLAO</name>
<proteinExistence type="inferred from homology"/>
<evidence type="ECO:0000259" key="2">
    <source>
        <dbReference type="Pfam" id="PF00975"/>
    </source>
</evidence>
<dbReference type="EMBL" id="JAENHK010000010">
    <property type="protein sequence ID" value="MBK1896209.1"/>
    <property type="molecule type" value="Genomic_DNA"/>
</dbReference>
<comment type="similarity">
    <text evidence="1">Belongs to the thioesterase family.</text>
</comment>
<evidence type="ECO:0000313" key="4">
    <source>
        <dbReference type="Proteomes" id="UP000628669"/>
    </source>
</evidence>
<evidence type="ECO:0000256" key="1">
    <source>
        <dbReference type="ARBA" id="ARBA00007169"/>
    </source>
</evidence>
<gene>
    <name evidence="3" type="ORF">JHL15_10635</name>
</gene>